<dbReference type="RefSeq" id="WP_065980277.1">
    <property type="nucleotide sequence ID" value="NZ_JABBDV010000032.1"/>
</dbReference>
<feature type="transmembrane region" description="Helical" evidence="1">
    <location>
        <begin position="31"/>
        <end position="52"/>
    </location>
</feature>
<sequence length="59" mass="7071">MEFIDHEWLRFQGDSTHRIQSSLKQKEQVMIVIYLFIIIAFFMASMGMVHLLDKLRSIK</sequence>
<evidence type="ECO:0000313" key="2">
    <source>
        <dbReference type="EMBL" id="OCX73229.1"/>
    </source>
</evidence>
<keyword evidence="1" id="KW-0472">Membrane</keyword>
<evidence type="ECO:0000313" key="3">
    <source>
        <dbReference type="Proteomes" id="UP000095008"/>
    </source>
</evidence>
<protein>
    <submittedName>
        <fullName evidence="2">Uncharacterized protein</fullName>
    </submittedName>
</protein>
<dbReference type="EMBL" id="LWRY01000083">
    <property type="protein sequence ID" value="OCX73229.1"/>
    <property type="molecule type" value="Genomic_DNA"/>
</dbReference>
<proteinExistence type="predicted"/>
<evidence type="ECO:0000256" key="1">
    <source>
        <dbReference type="SAM" id="Phobius"/>
    </source>
</evidence>
<reference evidence="2" key="1">
    <citation type="journal article" date="2016" name="Int. J. Mol. Sci.">
        <title>Comparative genomics of the extreme acidophile Acidithiobacillus thiooxidans reveals intraspecific divergence and niche adaptation.</title>
        <authorList>
            <person name="Zhang X."/>
            <person name="Feng X."/>
            <person name="Tao J."/>
            <person name="Ma L."/>
            <person name="Xiao Y."/>
            <person name="Liang Y."/>
            <person name="Liu X."/>
            <person name="Yin H."/>
        </authorList>
    </citation>
    <scope>NUCLEOTIDE SEQUENCE [LARGE SCALE GENOMIC DNA]</scope>
    <source>
        <strain evidence="2">DXS-W</strain>
    </source>
</reference>
<accession>A0A1C2IB53</accession>
<gene>
    <name evidence="2" type="ORF">A6M23_08230</name>
</gene>
<keyword evidence="3" id="KW-1185">Reference proteome</keyword>
<dbReference type="AlphaFoldDB" id="A0A1C2IB53"/>
<keyword evidence="1" id="KW-0812">Transmembrane</keyword>
<comment type="caution">
    <text evidence="2">The sequence shown here is derived from an EMBL/GenBank/DDBJ whole genome shotgun (WGS) entry which is preliminary data.</text>
</comment>
<dbReference type="Proteomes" id="UP000095008">
    <property type="component" value="Unassembled WGS sequence"/>
</dbReference>
<organism evidence="2 3">
    <name type="scientific">Acidithiobacillus thiooxidans</name>
    <name type="common">Thiobacillus thiooxidans</name>
    <dbReference type="NCBI Taxonomy" id="930"/>
    <lineage>
        <taxon>Bacteria</taxon>
        <taxon>Pseudomonadati</taxon>
        <taxon>Pseudomonadota</taxon>
        <taxon>Acidithiobacillia</taxon>
        <taxon>Acidithiobacillales</taxon>
        <taxon>Acidithiobacillaceae</taxon>
        <taxon>Acidithiobacillus</taxon>
    </lineage>
</organism>
<name>A0A1C2IB53_ACITH</name>
<keyword evidence="1" id="KW-1133">Transmembrane helix</keyword>